<evidence type="ECO:0000313" key="1">
    <source>
        <dbReference type="EMBL" id="CAD2183583.1"/>
    </source>
</evidence>
<organism evidence="1 2">
    <name type="scientific">Meloidogyne enterolobii</name>
    <name type="common">Root-knot nematode worm</name>
    <name type="synonym">Meloidogyne mayaguensis</name>
    <dbReference type="NCBI Taxonomy" id="390850"/>
    <lineage>
        <taxon>Eukaryota</taxon>
        <taxon>Metazoa</taxon>
        <taxon>Ecdysozoa</taxon>
        <taxon>Nematoda</taxon>
        <taxon>Chromadorea</taxon>
        <taxon>Rhabditida</taxon>
        <taxon>Tylenchina</taxon>
        <taxon>Tylenchomorpha</taxon>
        <taxon>Tylenchoidea</taxon>
        <taxon>Meloidogynidae</taxon>
        <taxon>Meloidogyninae</taxon>
        <taxon>Meloidogyne</taxon>
    </lineage>
</organism>
<dbReference type="EMBL" id="CAJEWN010000473">
    <property type="protein sequence ID" value="CAD2183583.1"/>
    <property type="molecule type" value="Genomic_DNA"/>
</dbReference>
<accession>A0A6V7W8S2</accession>
<dbReference type="AlphaFoldDB" id="A0A6V7W8S2"/>
<comment type="caution">
    <text evidence="1">The sequence shown here is derived from an EMBL/GenBank/DDBJ whole genome shotgun (WGS) entry which is preliminary data.</text>
</comment>
<proteinExistence type="predicted"/>
<name>A0A6V7W8S2_MELEN</name>
<evidence type="ECO:0000313" key="2">
    <source>
        <dbReference type="Proteomes" id="UP000580250"/>
    </source>
</evidence>
<sequence>MMADLWLFKERVFYCFPTLDTKSFKKHRLVHLTITPVDLTDAASGAIKK</sequence>
<dbReference type="Proteomes" id="UP000580250">
    <property type="component" value="Unassembled WGS sequence"/>
</dbReference>
<reference evidence="1 2" key="1">
    <citation type="submission" date="2020-08" db="EMBL/GenBank/DDBJ databases">
        <authorList>
            <person name="Koutsovoulos G."/>
            <person name="Danchin GJ E."/>
        </authorList>
    </citation>
    <scope>NUCLEOTIDE SEQUENCE [LARGE SCALE GENOMIC DNA]</scope>
</reference>
<gene>
    <name evidence="1" type="ORF">MENT_LOCUS35887</name>
</gene>
<protein>
    <submittedName>
        <fullName evidence="1">Uncharacterized protein</fullName>
    </submittedName>
</protein>